<accession>A0A222WQR8</accession>
<name>A0A222WQR8_9BACL</name>
<dbReference type="KEGG" id="pkb:B4V02_17410"/>
<organism evidence="5 6">
    <name type="scientific">Paenibacillus kribbensis</name>
    <dbReference type="NCBI Taxonomy" id="172713"/>
    <lineage>
        <taxon>Bacteria</taxon>
        <taxon>Bacillati</taxon>
        <taxon>Bacillota</taxon>
        <taxon>Bacilli</taxon>
        <taxon>Bacillales</taxon>
        <taxon>Paenibacillaceae</taxon>
        <taxon>Paenibacillus</taxon>
    </lineage>
</organism>
<dbReference type="PANTHER" id="PTHR33744">
    <property type="entry name" value="CARBOHYDRATE DIACID REGULATOR"/>
    <property type="match status" value="1"/>
</dbReference>
<dbReference type="Pfam" id="PF13556">
    <property type="entry name" value="HTH_30"/>
    <property type="match status" value="1"/>
</dbReference>
<dbReference type="InterPro" id="IPR041522">
    <property type="entry name" value="CdaR_GGDEF"/>
</dbReference>
<dbReference type="EMBL" id="CP020028">
    <property type="protein sequence ID" value="ASR48348.1"/>
    <property type="molecule type" value="Genomic_DNA"/>
</dbReference>
<gene>
    <name evidence="5" type="ORF">B4V02_17410</name>
</gene>
<reference evidence="5 6" key="1">
    <citation type="submission" date="2017-03" db="EMBL/GenBank/DDBJ databases">
        <title>Complete genome sequence of Paenibacillus Kribbensis producing bioflocculants.</title>
        <authorList>
            <person name="Lee H.-G."/>
            <person name="Oh H.-M."/>
        </authorList>
    </citation>
    <scope>NUCLEOTIDE SEQUENCE [LARGE SCALE GENOMIC DNA]</scope>
    <source>
        <strain evidence="5 6">AM49</strain>
    </source>
</reference>
<dbReference type="RefSeq" id="WP_094155745.1">
    <property type="nucleotide sequence ID" value="NZ_CP020028.1"/>
</dbReference>
<dbReference type="InterPro" id="IPR025736">
    <property type="entry name" value="PucR_C-HTH_dom"/>
</dbReference>
<dbReference type="Pfam" id="PF07905">
    <property type="entry name" value="PucR"/>
    <property type="match status" value="1"/>
</dbReference>
<comment type="similarity">
    <text evidence="1">Belongs to the CdaR family.</text>
</comment>
<protein>
    <submittedName>
        <fullName evidence="5">Polyketide synthase regulator</fullName>
    </submittedName>
</protein>
<dbReference type="InterPro" id="IPR012914">
    <property type="entry name" value="PucR_dom"/>
</dbReference>
<dbReference type="AlphaFoldDB" id="A0A222WQR8"/>
<evidence type="ECO:0000259" key="2">
    <source>
        <dbReference type="Pfam" id="PF07905"/>
    </source>
</evidence>
<keyword evidence="6" id="KW-1185">Reference proteome</keyword>
<evidence type="ECO:0000313" key="5">
    <source>
        <dbReference type="EMBL" id="ASR48348.1"/>
    </source>
</evidence>
<feature type="domain" description="CdaR GGDEF-like" evidence="4">
    <location>
        <begin position="269"/>
        <end position="393"/>
    </location>
</feature>
<evidence type="ECO:0000259" key="4">
    <source>
        <dbReference type="Pfam" id="PF17853"/>
    </source>
</evidence>
<dbReference type="PANTHER" id="PTHR33744:SF1">
    <property type="entry name" value="DNA-BINDING TRANSCRIPTIONAL ACTIVATOR ADER"/>
    <property type="match status" value="1"/>
</dbReference>
<sequence length="511" mass="58547">MKIPGVTVQELMAIPELKEAKVLSGEQGMNRFVRFIDIMEVPDLKGWIREGVLLMTTAYSIRHEPEVLCQIIQLLHQGGAAALAIKPTRFLTEIPRSALEASNACGLPVIEIPAEIPYTDITQRVMDMVLNRQAELLRRSEGIYRTLTTMVLENSGIQAVSDNIAELLKAPVALIDNGGQAIVTSPQGWDWKKAQDSRHFPINVDKRTVAKLVIARNELDDMEQVGIEQARLVMALELMREKAVEDTESRLRGNFIDELMTPPVPLRHEVERRGRQLGFNPAYDWEVAVLESAAAPPEETLSGLLNLESARRRVVSHIEFRSNRAVLFLPTLHSNDHQDGDGTEEERSWAETLKSWTSEKALGKGDYYIGIGSTRKLWELLQSYNEARRAITVSQRLYPDQRVCTYGDIEMHYMLGEAMDTEEFSNVFERKLGKLQQYDRSHGSDLLKTLFYYLENRGSLIDTANYLFIHRNSVKYRLERIRDMTDFDLNDPREQFICHTCLIHYYLREHK</sequence>
<feature type="domain" description="Purine catabolism PurC-like" evidence="2">
    <location>
        <begin position="10"/>
        <end position="128"/>
    </location>
</feature>
<evidence type="ECO:0000256" key="1">
    <source>
        <dbReference type="ARBA" id="ARBA00006754"/>
    </source>
</evidence>
<dbReference type="Proteomes" id="UP000214666">
    <property type="component" value="Chromosome"/>
</dbReference>
<evidence type="ECO:0000313" key="6">
    <source>
        <dbReference type="Proteomes" id="UP000214666"/>
    </source>
</evidence>
<dbReference type="STRING" id="172713.GCA_001705305_00056"/>
<feature type="domain" description="PucR C-terminal helix-turn-helix" evidence="3">
    <location>
        <begin position="446"/>
        <end position="499"/>
    </location>
</feature>
<proteinExistence type="inferred from homology"/>
<dbReference type="Gene3D" id="1.10.10.2840">
    <property type="entry name" value="PucR C-terminal helix-turn-helix domain"/>
    <property type="match status" value="1"/>
</dbReference>
<dbReference type="InterPro" id="IPR042070">
    <property type="entry name" value="PucR_C-HTH_sf"/>
</dbReference>
<dbReference type="Pfam" id="PF17853">
    <property type="entry name" value="GGDEF_2"/>
    <property type="match status" value="1"/>
</dbReference>
<dbReference type="OrthoDB" id="142218at2"/>
<dbReference type="InterPro" id="IPR051448">
    <property type="entry name" value="CdaR-like_regulators"/>
</dbReference>
<evidence type="ECO:0000259" key="3">
    <source>
        <dbReference type="Pfam" id="PF13556"/>
    </source>
</evidence>